<keyword evidence="6" id="KW-0804">Transcription</keyword>
<dbReference type="EMBL" id="KV426020">
    <property type="protein sequence ID" value="KZV91800.1"/>
    <property type="molecule type" value="Genomic_DNA"/>
</dbReference>
<evidence type="ECO:0000256" key="2">
    <source>
        <dbReference type="ARBA" id="ARBA00022723"/>
    </source>
</evidence>
<gene>
    <name evidence="10" type="ORF">EXIGLDRAFT_749957</name>
</gene>
<dbReference type="SUPFAM" id="SSF57701">
    <property type="entry name" value="Zn2/Cys6 DNA-binding domain"/>
    <property type="match status" value="2"/>
</dbReference>
<dbReference type="GO" id="GO:0008270">
    <property type="term" value="F:zinc ion binding"/>
    <property type="evidence" value="ECO:0007669"/>
    <property type="project" value="InterPro"/>
</dbReference>
<dbReference type="InterPro" id="IPR036864">
    <property type="entry name" value="Zn2-C6_fun-type_DNA-bd_sf"/>
</dbReference>
<sequence>MSITGQPEGQHELPKNPFFTVDDDDDSPSRRAGTATKRGENGGARHTRPACDRCRARKYRCDGAKPACSHCESLALACLWSQQGAKRRAQYASLACNYCRTRNFRCDGAPTCATCASHGVSCQYMTRSNIPDFDVGPVNRGERAVEKRDPAKSTWFKSDTFTPFIPTPENEPSRILHQFDPVLEEASFFKDPVSTSFRDEPPLWAPARPCTAYHVAQCRESALAHTSVRIARNVVPVSTCHGLVAAHERYTRPQVPRDLFHRQRSHLPFPRRGADCSSYYHRLHRPQHEVCDPQSVRVHRTHPTLRALLRYALPFLDLKGTVDK</sequence>
<evidence type="ECO:0000256" key="5">
    <source>
        <dbReference type="ARBA" id="ARBA00023125"/>
    </source>
</evidence>
<dbReference type="InterPro" id="IPR001138">
    <property type="entry name" value="Zn2Cys6_DnaBD"/>
</dbReference>
<keyword evidence="7" id="KW-0539">Nucleus</keyword>
<dbReference type="PANTHER" id="PTHR31313">
    <property type="entry name" value="TY1 ENHANCER ACTIVATOR"/>
    <property type="match status" value="1"/>
</dbReference>
<dbReference type="GO" id="GO:0003677">
    <property type="term" value="F:DNA binding"/>
    <property type="evidence" value="ECO:0007669"/>
    <property type="project" value="UniProtKB-KW"/>
</dbReference>
<feature type="domain" description="Zn(2)-C6 fungal-type" evidence="9">
    <location>
        <begin position="50"/>
        <end position="80"/>
    </location>
</feature>
<feature type="domain" description="Zn(2)-C6 fungal-type" evidence="9">
    <location>
        <begin position="95"/>
        <end position="124"/>
    </location>
</feature>
<evidence type="ECO:0000259" key="9">
    <source>
        <dbReference type="PROSITE" id="PS50048"/>
    </source>
</evidence>
<dbReference type="OrthoDB" id="39175at2759"/>
<reference evidence="10 11" key="1">
    <citation type="journal article" date="2016" name="Mol. Biol. Evol.">
        <title>Comparative Genomics of Early-Diverging Mushroom-Forming Fungi Provides Insights into the Origins of Lignocellulose Decay Capabilities.</title>
        <authorList>
            <person name="Nagy L.G."/>
            <person name="Riley R."/>
            <person name="Tritt A."/>
            <person name="Adam C."/>
            <person name="Daum C."/>
            <person name="Floudas D."/>
            <person name="Sun H."/>
            <person name="Yadav J.S."/>
            <person name="Pangilinan J."/>
            <person name="Larsson K.H."/>
            <person name="Matsuura K."/>
            <person name="Barry K."/>
            <person name="Labutti K."/>
            <person name="Kuo R."/>
            <person name="Ohm R.A."/>
            <person name="Bhattacharya S.S."/>
            <person name="Shirouzu T."/>
            <person name="Yoshinaga Y."/>
            <person name="Martin F.M."/>
            <person name="Grigoriev I.V."/>
            <person name="Hibbett D.S."/>
        </authorList>
    </citation>
    <scope>NUCLEOTIDE SEQUENCE [LARGE SCALE GENOMIC DNA]</scope>
    <source>
        <strain evidence="10 11">HHB12029</strain>
    </source>
</reference>
<dbReference type="InParanoid" id="A0A165HD84"/>
<proteinExistence type="predicted"/>
<evidence type="ECO:0000256" key="3">
    <source>
        <dbReference type="ARBA" id="ARBA00022833"/>
    </source>
</evidence>
<keyword evidence="11" id="KW-1185">Reference proteome</keyword>
<evidence type="ECO:0000256" key="4">
    <source>
        <dbReference type="ARBA" id="ARBA00023015"/>
    </source>
</evidence>
<name>A0A165HD84_EXIGL</name>
<keyword evidence="2" id="KW-0479">Metal-binding</keyword>
<dbReference type="PANTHER" id="PTHR31313:SF81">
    <property type="entry name" value="TY1 ENHANCER ACTIVATOR"/>
    <property type="match status" value="1"/>
</dbReference>
<accession>A0A165HD84</accession>
<evidence type="ECO:0000256" key="7">
    <source>
        <dbReference type="ARBA" id="ARBA00023242"/>
    </source>
</evidence>
<dbReference type="Pfam" id="PF00172">
    <property type="entry name" value="Zn_clus"/>
    <property type="match status" value="2"/>
</dbReference>
<keyword evidence="3" id="KW-0862">Zinc</keyword>
<comment type="subcellular location">
    <subcellularLocation>
        <location evidence="1">Nucleus</location>
    </subcellularLocation>
</comment>
<organism evidence="10 11">
    <name type="scientific">Exidia glandulosa HHB12029</name>
    <dbReference type="NCBI Taxonomy" id="1314781"/>
    <lineage>
        <taxon>Eukaryota</taxon>
        <taxon>Fungi</taxon>
        <taxon>Dikarya</taxon>
        <taxon>Basidiomycota</taxon>
        <taxon>Agaricomycotina</taxon>
        <taxon>Agaricomycetes</taxon>
        <taxon>Auriculariales</taxon>
        <taxon>Exidiaceae</taxon>
        <taxon>Exidia</taxon>
    </lineage>
</organism>
<dbReference type="AlphaFoldDB" id="A0A165HD84"/>
<dbReference type="GO" id="GO:0000981">
    <property type="term" value="F:DNA-binding transcription factor activity, RNA polymerase II-specific"/>
    <property type="evidence" value="ECO:0007669"/>
    <property type="project" value="InterPro"/>
</dbReference>
<dbReference type="Proteomes" id="UP000077266">
    <property type="component" value="Unassembled WGS sequence"/>
</dbReference>
<dbReference type="CDD" id="cd00067">
    <property type="entry name" value="GAL4"/>
    <property type="match status" value="2"/>
</dbReference>
<dbReference type="GO" id="GO:0005634">
    <property type="term" value="C:nucleus"/>
    <property type="evidence" value="ECO:0007669"/>
    <property type="project" value="UniProtKB-SubCell"/>
</dbReference>
<feature type="region of interest" description="Disordered" evidence="8">
    <location>
        <begin position="1"/>
        <end position="48"/>
    </location>
</feature>
<keyword evidence="4" id="KW-0805">Transcription regulation</keyword>
<dbReference type="PROSITE" id="PS50048">
    <property type="entry name" value="ZN2_CY6_FUNGAL_2"/>
    <property type="match status" value="2"/>
</dbReference>
<keyword evidence="5" id="KW-0238">DNA-binding</keyword>
<dbReference type="Gene3D" id="4.10.240.10">
    <property type="entry name" value="Zn(2)-C6 fungal-type DNA-binding domain"/>
    <property type="match status" value="2"/>
</dbReference>
<evidence type="ECO:0000256" key="1">
    <source>
        <dbReference type="ARBA" id="ARBA00004123"/>
    </source>
</evidence>
<dbReference type="SMART" id="SM00066">
    <property type="entry name" value="GAL4"/>
    <property type="match status" value="2"/>
</dbReference>
<dbReference type="PROSITE" id="PS00463">
    <property type="entry name" value="ZN2_CY6_FUNGAL_1"/>
    <property type="match status" value="1"/>
</dbReference>
<evidence type="ECO:0000256" key="6">
    <source>
        <dbReference type="ARBA" id="ARBA00023163"/>
    </source>
</evidence>
<dbReference type="InterPro" id="IPR051615">
    <property type="entry name" value="Transcr_Regulatory_Elem"/>
</dbReference>
<evidence type="ECO:0000313" key="11">
    <source>
        <dbReference type="Proteomes" id="UP000077266"/>
    </source>
</evidence>
<protein>
    <recommendedName>
        <fullName evidence="9">Zn(2)-C6 fungal-type domain-containing protein</fullName>
    </recommendedName>
</protein>
<evidence type="ECO:0000256" key="8">
    <source>
        <dbReference type="SAM" id="MobiDB-lite"/>
    </source>
</evidence>
<evidence type="ECO:0000313" key="10">
    <source>
        <dbReference type="EMBL" id="KZV91800.1"/>
    </source>
</evidence>